<gene>
    <name evidence="2" type="ORF">B0I18_104191</name>
</gene>
<feature type="transmembrane region" description="Helical" evidence="1">
    <location>
        <begin position="41"/>
        <end position="59"/>
    </location>
</feature>
<dbReference type="Proteomes" id="UP000240572">
    <property type="component" value="Unassembled WGS sequence"/>
</dbReference>
<protein>
    <submittedName>
        <fullName evidence="2">Uncharacterized protein</fullName>
    </submittedName>
</protein>
<keyword evidence="1" id="KW-0472">Membrane</keyword>
<keyword evidence="1" id="KW-0812">Transmembrane</keyword>
<name>A0A2P8D4F3_9BACT</name>
<keyword evidence="1" id="KW-1133">Transmembrane helix</keyword>
<evidence type="ECO:0000313" key="3">
    <source>
        <dbReference type="Proteomes" id="UP000240572"/>
    </source>
</evidence>
<dbReference type="EMBL" id="PYGD01000004">
    <property type="protein sequence ID" value="PSK92093.1"/>
    <property type="molecule type" value="Genomic_DNA"/>
</dbReference>
<evidence type="ECO:0000313" key="2">
    <source>
        <dbReference type="EMBL" id="PSK92093.1"/>
    </source>
</evidence>
<sequence>MLCAWQVSGAALCSVMLIPLGYCYACIQPGSGNRQEEQTGFGWLFLLVTVAGLMCILFSRSNIFIGRGYHLVAFL</sequence>
<accession>A0A2P8D4F3</accession>
<organism evidence="2 3">
    <name type="scientific">Taibaiella chishuiensis</name>
    <dbReference type="NCBI Taxonomy" id="1434707"/>
    <lineage>
        <taxon>Bacteria</taxon>
        <taxon>Pseudomonadati</taxon>
        <taxon>Bacteroidota</taxon>
        <taxon>Chitinophagia</taxon>
        <taxon>Chitinophagales</taxon>
        <taxon>Chitinophagaceae</taxon>
        <taxon>Taibaiella</taxon>
    </lineage>
</organism>
<comment type="caution">
    <text evidence="2">The sequence shown here is derived from an EMBL/GenBank/DDBJ whole genome shotgun (WGS) entry which is preliminary data.</text>
</comment>
<keyword evidence="3" id="KW-1185">Reference proteome</keyword>
<evidence type="ECO:0000256" key="1">
    <source>
        <dbReference type="SAM" id="Phobius"/>
    </source>
</evidence>
<reference evidence="2 3" key="1">
    <citation type="submission" date="2018-03" db="EMBL/GenBank/DDBJ databases">
        <title>Genomic Encyclopedia of Type Strains, Phase III (KMG-III): the genomes of soil and plant-associated and newly described type strains.</title>
        <authorList>
            <person name="Whitman W."/>
        </authorList>
    </citation>
    <scope>NUCLEOTIDE SEQUENCE [LARGE SCALE GENOMIC DNA]</scope>
    <source>
        <strain evidence="2 3">CGMCC 1.12700</strain>
    </source>
</reference>
<dbReference type="AlphaFoldDB" id="A0A2P8D4F3"/>
<proteinExistence type="predicted"/>